<feature type="domain" description="AprE-like beta-barrel" evidence="12">
    <location>
        <begin position="353"/>
        <end position="441"/>
    </location>
</feature>
<dbReference type="InterPro" id="IPR010129">
    <property type="entry name" value="T1SS_HlyD"/>
</dbReference>
<feature type="domain" description="AprE-like long alpha-helical hairpin" evidence="11">
    <location>
        <begin position="120"/>
        <end position="309"/>
    </location>
</feature>
<evidence type="ECO:0000313" key="13">
    <source>
        <dbReference type="EMBL" id="HFK98583.1"/>
    </source>
</evidence>
<dbReference type="PRINTS" id="PR01490">
    <property type="entry name" value="RTXTOXIND"/>
</dbReference>
<dbReference type="PANTHER" id="PTHR30386:SF17">
    <property type="entry name" value="ALKALINE PROTEASE SECRETION PROTEIN APRE"/>
    <property type="match status" value="1"/>
</dbReference>
<dbReference type="InterPro" id="IPR058781">
    <property type="entry name" value="HH_AprE-like"/>
</dbReference>
<keyword evidence="5" id="KW-0997">Cell inner membrane</keyword>
<name>A0A832A4R0_9BACT</name>
<evidence type="ECO:0000256" key="3">
    <source>
        <dbReference type="ARBA" id="ARBA00022448"/>
    </source>
</evidence>
<dbReference type="Gene3D" id="2.40.30.170">
    <property type="match status" value="1"/>
</dbReference>
<keyword evidence="9" id="KW-0175">Coiled coil</keyword>
<dbReference type="InterPro" id="IPR050739">
    <property type="entry name" value="MFP"/>
</dbReference>
<feature type="transmembrane region" description="Helical" evidence="10">
    <location>
        <begin position="47"/>
        <end position="65"/>
    </location>
</feature>
<keyword evidence="6 10" id="KW-0812">Transmembrane</keyword>
<evidence type="ECO:0000259" key="11">
    <source>
        <dbReference type="Pfam" id="PF25994"/>
    </source>
</evidence>
<evidence type="ECO:0000256" key="2">
    <source>
        <dbReference type="ARBA" id="ARBA00009477"/>
    </source>
</evidence>
<evidence type="ECO:0000256" key="7">
    <source>
        <dbReference type="ARBA" id="ARBA00022989"/>
    </source>
</evidence>
<keyword evidence="4" id="KW-1003">Cell membrane</keyword>
<dbReference type="PANTHER" id="PTHR30386">
    <property type="entry name" value="MEMBRANE FUSION SUBUNIT OF EMRAB-TOLC MULTIDRUG EFFLUX PUMP"/>
    <property type="match status" value="1"/>
</dbReference>
<dbReference type="Pfam" id="PF25994">
    <property type="entry name" value="HH_AprE"/>
    <property type="match status" value="1"/>
</dbReference>
<feature type="coiled-coil region" evidence="9">
    <location>
        <begin position="181"/>
        <end position="317"/>
    </location>
</feature>
<proteinExistence type="inferred from homology"/>
<evidence type="ECO:0000256" key="5">
    <source>
        <dbReference type="ARBA" id="ARBA00022519"/>
    </source>
</evidence>
<organism evidence="13">
    <name type="scientific">Desulfacinum infernum</name>
    <dbReference type="NCBI Taxonomy" id="35837"/>
    <lineage>
        <taxon>Bacteria</taxon>
        <taxon>Pseudomonadati</taxon>
        <taxon>Thermodesulfobacteriota</taxon>
        <taxon>Syntrophobacteria</taxon>
        <taxon>Syntrophobacterales</taxon>
        <taxon>Syntrophobacteraceae</taxon>
        <taxon>Desulfacinum</taxon>
    </lineage>
</organism>
<evidence type="ECO:0000256" key="8">
    <source>
        <dbReference type="ARBA" id="ARBA00023136"/>
    </source>
</evidence>
<gene>
    <name evidence="13" type="ORF">ENS06_14815</name>
</gene>
<dbReference type="SUPFAM" id="SSF111369">
    <property type="entry name" value="HlyD-like secretion proteins"/>
    <property type="match status" value="1"/>
</dbReference>
<dbReference type="NCBIfam" id="TIGR01843">
    <property type="entry name" value="type_I_hlyD"/>
    <property type="match status" value="1"/>
</dbReference>
<accession>A0A832A4R0</accession>
<dbReference type="InterPro" id="IPR058982">
    <property type="entry name" value="Beta-barrel_AprE"/>
</dbReference>
<evidence type="ECO:0000256" key="4">
    <source>
        <dbReference type="ARBA" id="ARBA00022475"/>
    </source>
</evidence>
<dbReference type="Gene3D" id="2.40.50.100">
    <property type="match status" value="1"/>
</dbReference>
<sequence>MVFCRCSDPGTRSLRRCGKRLWRRAGCGRSSMDHTDIASDYWKPVRIGLGFIAVFFGTFVVWAVLAPIQLGAVAGGQVAVASYTKVVQHQYGGTVKDILVKDGDVVEAGQVLLRLEDAPARAQFAQARGEYVQALAVQARLLAEKDGAESIRYPEDVLAMRHDPAVSQVMAAQEELFRARREKYLNDVQVLQRALEGLEDYARKLEAQSQAHERERAALTAQLDAVSGLAKDGYYPKNRLLDMERARENVTANLREVEANRARVLASMKETQARLQAVRSDYLKDVEDQLAEATRRLSALQEQYAAAKDHLEKTEIRAPEAGMVMNLRIRTVGGVISPGQPIVQIVPRDATFIVEARVSPADIEEVQPGREAVLRFIAIDPKKSPTFTGKVVYVSPDALYDDVHRVSYYLCRIELTPETVEQVAAMGKEVIPGMPVQVTVKKSMTTFFAYLWKPFTDRLAIAFSR</sequence>
<evidence type="ECO:0000259" key="12">
    <source>
        <dbReference type="Pfam" id="PF26002"/>
    </source>
</evidence>
<dbReference type="Pfam" id="PF26002">
    <property type="entry name" value="Beta-barrel_AprE"/>
    <property type="match status" value="1"/>
</dbReference>
<comment type="similarity">
    <text evidence="2">Belongs to the membrane fusion protein (MFP) (TC 8.A.1) family.</text>
</comment>
<dbReference type="EMBL" id="DSTK01000040">
    <property type="protein sequence ID" value="HFK98583.1"/>
    <property type="molecule type" value="Genomic_DNA"/>
</dbReference>
<keyword evidence="7 10" id="KW-1133">Transmembrane helix</keyword>
<comment type="caution">
    <text evidence="13">The sequence shown here is derived from an EMBL/GenBank/DDBJ whole genome shotgun (WGS) entry which is preliminary data.</text>
</comment>
<dbReference type="GO" id="GO:0005886">
    <property type="term" value="C:plasma membrane"/>
    <property type="evidence" value="ECO:0007669"/>
    <property type="project" value="UniProtKB-SubCell"/>
</dbReference>
<evidence type="ECO:0000256" key="6">
    <source>
        <dbReference type="ARBA" id="ARBA00022692"/>
    </source>
</evidence>
<protein>
    <submittedName>
        <fullName evidence="13">HlyD family type I secretion periplasmic adaptor subunit</fullName>
    </submittedName>
</protein>
<evidence type="ECO:0000256" key="1">
    <source>
        <dbReference type="ARBA" id="ARBA00004377"/>
    </source>
</evidence>
<evidence type="ECO:0000256" key="10">
    <source>
        <dbReference type="SAM" id="Phobius"/>
    </source>
</evidence>
<keyword evidence="3" id="KW-0813">Transport</keyword>
<evidence type="ECO:0000256" key="9">
    <source>
        <dbReference type="SAM" id="Coils"/>
    </source>
</evidence>
<reference evidence="13" key="1">
    <citation type="journal article" date="2020" name="mSystems">
        <title>Genome- and Community-Level Interaction Insights into Carbon Utilization and Element Cycling Functions of Hydrothermarchaeota in Hydrothermal Sediment.</title>
        <authorList>
            <person name="Zhou Z."/>
            <person name="Liu Y."/>
            <person name="Xu W."/>
            <person name="Pan J."/>
            <person name="Luo Z.H."/>
            <person name="Li M."/>
        </authorList>
    </citation>
    <scope>NUCLEOTIDE SEQUENCE [LARGE SCALE GENOMIC DNA]</scope>
    <source>
        <strain evidence="13">SpSt-456</strain>
    </source>
</reference>
<keyword evidence="8 10" id="KW-0472">Membrane</keyword>
<comment type="subcellular location">
    <subcellularLocation>
        <location evidence="1">Cell inner membrane</location>
        <topology evidence="1">Single-pass membrane protein</topology>
    </subcellularLocation>
</comment>
<dbReference type="GO" id="GO:0015031">
    <property type="term" value="P:protein transport"/>
    <property type="evidence" value="ECO:0007669"/>
    <property type="project" value="InterPro"/>
</dbReference>
<dbReference type="AlphaFoldDB" id="A0A832A4R0"/>